<dbReference type="RefSeq" id="WP_344345121.1">
    <property type="nucleotide sequence ID" value="NZ_BAAASM010000001.1"/>
</dbReference>
<reference evidence="3" key="1">
    <citation type="journal article" date="2019" name="Int. J. Syst. Evol. Microbiol.">
        <title>The Global Catalogue of Microorganisms (GCM) 10K type strain sequencing project: providing services to taxonomists for standard genome sequencing and annotation.</title>
        <authorList>
            <consortium name="The Broad Institute Genomics Platform"/>
            <consortium name="The Broad Institute Genome Sequencing Center for Infectious Disease"/>
            <person name="Wu L."/>
            <person name="Ma J."/>
        </authorList>
    </citation>
    <scope>NUCLEOTIDE SEQUENCE [LARGE SCALE GENOMIC DNA]</scope>
    <source>
        <strain evidence="3">KCTC 5701</strain>
    </source>
</reference>
<dbReference type="Proteomes" id="UP001596065">
    <property type="component" value="Unassembled WGS sequence"/>
</dbReference>
<feature type="compositionally biased region" description="Basic and acidic residues" evidence="1">
    <location>
        <begin position="57"/>
        <end position="67"/>
    </location>
</feature>
<accession>A0ABW0WQP7</accession>
<comment type="caution">
    <text evidence="2">The sequence shown here is derived from an EMBL/GenBank/DDBJ whole genome shotgun (WGS) entry which is preliminary data.</text>
</comment>
<organism evidence="2 3">
    <name type="scientific">Streptomyces nogalater</name>
    <dbReference type="NCBI Taxonomy" id="38314"/>
    <lineage>
        <taxon>Bacteria</taxon>
        <taxon>Bacillati</taxon>
        <taxon>Actinomycetota</taxon>
        <taxon>Actinomycetes</taxon>
        <taxon>Kitasatosporales</taxon>
        <taxon>Streptomycetaceae</taxon>
        <taxon>Streptomyces</taxon>
    </lineage>
</organism>
<evidence type="ECO:0000313" key="3">
    <source>
        <dbReference type="Proteomes" id="UP001596065"/>
    </source>
</evidence>
<feature type="compositionally biased region" description="Low complexity" evidence="1">
    <location>
        <begin position="39"/>
        <end position="50"/>
    </location>
</feature>
<dbReference type="EMBL" id="JBHSOE010000082">
    <property type="protein sequence ID" value="MFC5660038.1"/>
    <property type="molecule type" value="Genomic_DNA"/>
</dbReference>
<sequence>MRPRHLLPAAAPVGPPCLPAHAGPAHGISRDVLAAADGRAAYAPRARGSAKPGGPQEEARQAERGSPRTESGGGCPADSLAPHNAYGYGGERDLTADAGWTPVPHGKAGSAAVVGRAVARGAGAGRIP</sequence>
<feature type="region of interest" description="Disordered" evidence="1">
    <location>
        <begin position="39"/>
        <end position="113"/>
    </location>
</feature>
<name>A0ABW0WQP7_STRNO</name>
<proteinExistence type="predicted"/>
<gene>
    <name evidence="2" type="ORF">ACFP3J_31785</name>
</gene>
<protein>
    <submittedName>
        <fullName evidence="2">Uncharacterized protein</fullName>
    </submittedName>
</protein>
<feature type="region of interest" description="Disordered" evidence="1">
    <location>
        <begin position="1"/>
        <end position="25"/>
    </location>
</feature>
<evidence type="ECO:0000313" key="2">
    <source>
        <dbReference type="EMBL" id="MFC5660038.1"/>
    </source>
</evidence>
<evidence type="ECO:0000256" key="1">
    <source>
        <dbReference type="SAM" id="MobiDB-lite"/>
    </source>
</evidence>
<keyword evidence="3" id="KW-1185">Reference proteome</keyword>